<sequence length="92" mass="10592">MGQSYPSNKEVLNLIVPLGDKRKAYLRLLPDLTSREAWRLDVRLYYRGSRAGNTSFTLQGYSQDEAETIARNIRSNSYLMNGIDEFLWSAND</sequence>
<accession>A0ABV7B200</accession>
<protein>
    <submittedName>
        <fullName evidence="1">Uncharacterized protein</fullName>
    </submittedName>
</protein>
<evidence type="ECO:0000313" key="2">
    <source>
        <dbReference type="Proteomes" id="UP001595457"/>
    </source>
</evidence>
<proteinExistence type="predicted"/>
<evidence type="ECO:0000313" key="1">
    <source>
        <dbReference type="EMBL" id="MFC2974752.1"/>
    </source>
</evidence>
<reference evidence="2" key="1">
    <citation type="journal article" date="2019" name="Int. J. Syst. Evol. Microbiol.">
        <title>The Global Catalogue of Microorganisms (GCM) 10K type strain sequencing project: providing services to taxonomists for standard genome sequencing and annotation.</title>
        <authorList>
            <consortium name="The Broad Institute Genomics Platform"/>
            <consortium name="The Broad Institute Genome Sequencing Center for Infectious Disease"/>
            <person name="Wu L."/>
            <person name="Ma J."/>
        </authorList>
    </citation>
    <scope>NUCLEOTIDE SEQUENCE [LARGE SCALE GENOMIC DNA]</scope>
    <source>
        <strain evidence="2">KCTC 62195</strain>
    </source>
</reference>
<comment type="caution">
    <text evidence="1">The sequence shown here is derived from an EMBL/GenBank/DDBJ whole genome shotgun (WGS) entry which is preliminary data.</text>
</comment>
<name>A0ABV7B200_9GAMM</name>
<keyword evidence="2" id="KW-1185">Reference proteome</keyword>
<dbReference type="EMBL" id="JBHRSJ010000036">
    <property type="protein sequence ID" value="MFC2974752.1"/>
    <property type="molecule type" value="Genomic_DNA"/>
</dbReference>
<organism evidence="1 2">
    <name type="scientific">Azotobacter bryophylli</name>
    <dbReference type="NCBI Taxonomy" id="1986537"/>
    <lineage>
        <taxon>Bacteria</taxon>
        <taxon>Pseudomonadati</taxon>
        <taxon>Pseudomonadota</taxon>
        <taxon>Gammaproteobacteria</taxon>
        <taxon>Pseudomonadales</taxon>
        <taxon>Pseudomonadaceae</taxon>
        <taxon>Azotobacter</taxon>
    </lineage>
</organism>
<dbReference type="RefSeq" id="WP_377817037.1">
    <property type="nucleotide sequence ID" value="NZ_JBHRSJ010000036.1"/>
</dbReference>
<gene>
    <name evidence="1" type="ORF">ACFOJE_21405</name>
</gene>
<dbReference type="Proteomes" id="UP001595457">
    <property type="component" value="Unassembled WGS sequence"/>
</dbReference>